<evidence type="ECO:0000313" key="3">
    <source>
        <dbReference type="Proteomes" id="UP000298652"/>
    </source>
</evidence>
<name>A0A4U6VSX0_SETVI</name>
<proteinExistence type="predicted"/>
<evidence type="ECO:0000256" key="1">
    <source>
        <dbReference type="SAM" id="MobiDB-lite"/>
    </source>
</evidence>
<dbReference type="Proteomes" id="UP000298652">
    <property type="component" value="Chromosome 3"/>
</dbReference>
<evidence type="ECO:0000313" key="2">
    <source>
        <dbReference type="EMBL" id="TKW27817.1"/>
    </source>
</evidence>
<dbReference type="EMBL" id="CM016554">
    <property type="protein sequence ID" value="TKW27817.1"/>
    <property type="molecule type" value="Genomic_DNA"/>
</dbReference>
<sequence length="182" mass="19657">MLNYNPAYIHSMVDASNIYHCQACKQSAHLILNDGCWGSGSRGSPSRVEWEGMFTLAFHFYLRARVTSSEPPRKVPAIMLFVCEGISSPRELKRGCLPDANGGEGPIGTSHTSRHHSNLCRLGARDTISCLVWGIGAPSAAEQAGSDHGGIRQTTTCRRRRLYGDPAPLDGNQARGGSCGRS</sequence>
<keyword evidence="3" id="KW-1185">Reference proteome</keyword>
<accession>A0A4U6VSX0</accession>
<dbReference type="AlphaFoldDB" id="A0A4U6VSX0"/>
<gene>
    <name evidence="2" type="ORF">SEVIR_3G282400v2</name>
</gene>
<protein>
    <submittedName>
        <fullName evidence="2">Uncharacterized protein</fullName>
    </submittedName>
</protein>
<feature type="region of interest" description="Disordered" evidence="1">
    <location>
        <begin position="162"/>
        <end position="182"/>
    </location>
</feature>
<organism evidence="2 3">
    <name type="scientific">Setaria viridis</name>
    <name type="common">Green bristlegrass</name>
    <name type="synonym">Setaria italica subsp. viridis</name>
    <dbReference type="NCBI Taxonomy" id="4556"/>
    <lineage>
        <taxon>Eukaryota</taxon>
        <taxon>Viridiplantae</taxon>
        <taxon>Streptophyta</taxon>
        <taxon>Embryophyta</taxon>
        <taxon>Tracheophyta</taxon>
        <taxon>Spermatophyta</taxon>
        <taxon>Magnoliopsida</taxon>
        <taxon>Liliopsida</taxon>
        <taxon>Poales</taxon>
        <taxon>Poaceae</taxon>
        <taxon>PACMAD clade</taxon>
        <taxon>Panicoideae</taxon>
        <taxon>Panicodae</taxon>
        <taxon>Paniceae</taxon>
        <taxon>Cenchrinae</taxon>
        <taxon>Setaria</taxon>
    </lineage>
</organism>
<reference evidence="2" key="1">
    <citation type="submission" date="2019-03" db="EMBL/GenBank/DDBJ databases">
        <title>WGS assembly of Setaria viridis.</title>
        <authorList>
            <person name="Huang P."/>
            <person name="Jenkins J."/>
            <person name="Grimwood J."/>
            <person name="Barry K."/>
            <person name="Healey A."/>
            <person name="Mamidi S."/>
            <person name="Sreedasyam A."/>
            <person name="Shu S."/>
            <person name="Feldman M."/>
            <person name="Wu J."/>
            <person name="Yu Y."/>
            <person name="Chen C."/>
            <person name="Johnson J."/>
            <person name="Rokhsar D."/>
            <person name="Baxter I."/>
            <person name="Schmutz J."/>
            <person name="Brutnell T."/>
            <person name="Kellogg E."/>
        </authorList>
    </citation>
    <scope>NUCLEOTIDE SEQUENCE [LARGE SCALE GENOMIC DNA]</scope>
</reference>
<dbReference type="Gramene" id="TKW27817">
    <property type="protein sequence ID" value="TKW27817"/>
    <property type="gene ID" value="SEVIR_3G282400v2"/>
</dbReference>